<reference evidence="1" key="1">
    <citation type="submission" date="2023-01" db="EMBL/GenBank/DDBJ databases">
        <authorList>
            <person name="Piombo E."/>
        </authorList>
    </citation>
    <scope>NUCLEOTIDE SEQUENCE</scope>
</reference>
<accession>A0AA35LS17</accession>
<evidence type="ECO:0000313" key="1">
    <source>
        <dbReference type="EMBL" id="CAI6043351.1"/>
    </source>
</evidence>
<evidence type="ECO:0000313" key="2">
    <source>
        <dbReference type="Proteomes" id="UP001160390"/>
    </source>
</evidence>
<sequence length="93" mass="10201">MEPQPKNPTLRASDVLSNVEKAFTPYWEITARNYRALEKSYSETQFPTNKATEETLASAIAVCNLVKTSIKEYTKTAAAALKTLWGGSSAIDA</sequence>
<keyword evidence="2" id="KW-1185">Reference proteome</keyword>
<comment type="caution">
    <text evidence="1">The sequence shown here is derived from an EMBL/GenBank/DDBJ whole genome shotgun (WGS) entry which is preliminary data.</text>
</comment>
<dbReference type="EMBL" id="CABFNP030000549">
    <property type="protein sequence ID" value="CAI6043351.1"/>
    <property type="molecule type" value="Genomic_DNA"/>
</dbReference>
<organism evidence="1 2">
    <name type="scientific">Clonostachys chloroleuca</name>
    <dbReference type="NCBI Taxonomy" id="1926264"/>
    <lineage>
        <taxon>Eukaryota</taxon>
        <taxon>Fungi</taxon>
        <taxon>Dikarya</taxon>
        <taxon>Ascomycota</taxon>
        <taxon>Pezizomycotina</taxon>
        <taxon>Sordariomycetes</taxon>
        <taxon>Hypocreomycetidae</taxon>
        <taxon>Hypocreales</taxon>
        <taxon>Bionectriaceae</taxon>
        <taxon>Clonostachys</taxon>
    </lineage>
</organism>
<proteinExistence type="predicted"/>
<protein>
    <submittedName>
        <fullName evidence="1">Uncharacterized protein</fullName>
    </submittedName>
</protein>
<dbReference type="Proteomes" id="UP001160390">
    <property type="component" value="Unassembled WGS sequence"/>
</dbReference>
<dbReference type="AlphaFoldDB" id="A0AA35LS17"/>
<gene>
    <name evidence="1" type="ORF">CCHLO57077_00017238</name>
</gene>
<name>A0AA35LS17_9HYPO</name>